<dbReference type="RefSeq" id="WP_215241517.1">
    <property type="nucleotide sequence ID" value="NZ_CAJRAF010000002.1"/>
</dbReference>
<feature type="signal peptide" evidence="1">
    <location>
        <begin position="1"/>
        <end position="21"/>
    </location>
</feature>
<gene>
    <name evidence="2" type="ORF">DYBT9275_05305</name>
</gene>
<dbReference type="Proteomes" id="UP000680038">
    <property type="component" value="Unassembled WGS sequence"/>
</dbReference>
<reference evidence="2" key="1">
    <citation type="submission" date="2021-04" db="EMBL/GenBank/DDBJ databases">
        <authorList>
            <person name="Rodrigo-Torres L."/>
            <person name="Arahal R. D."/>
            <person name="Lucena T."/>
        </authorList>
    </citation>
    <scope>NUCLEOTIDE SEQUENCE</scope>
    <source>
        <strain evidence="2">CECT 9275</strain>
    </source>
</reference>
<accession>A0A916JHD4</accession>
<dbReference type="AlphaFoldDB" id="A0A916JHD4"/>
<evidence type="ECO:0000313" key="3">
    <source>
        <dbReference type="Proteomes" id="UP000680038"/>
    </source>
</evidence>
<proteinExistence type="predicted"/>
<comment type="caution">
    <text evidence="2">The sequence shown here is derived from an EMBL/GenBank/DDBJ whole genome shotgun (WGS) entry which is preliminary data.</text>
</comment>
<organism evidence="2 3">
    <name type="scientific">Dyadobacter helix</name>
    <dbReference type="NCBI Taxonomy" id="2822344"/>
    <lineage>
        <taxon>Bacteria</taxon>
        <taxon>Pseudomonadati</taxon>
        <taxon>Bacteroidota</taxon>
        <taxon>Cytophagia</taxon>
        <taxon>Cytophagales</taxon>
        <taxon>Spirosomataceae</taxon>
        <taxon>Dyadobacter</taxon>
    </lineage>
</organism>
<keyword evidence="1" id="KW-0732">Signal</keyword>
<protein>
    <submittedName>
        <fullName evidence="2">Uncharacterized protein</fullName>
    </submittedName>
</protein>
<name>A0A916JHD4_9BACT</name>
<sequence length="148" mass="16413">MKKNLQISILLFFAVTKFTHAQTTLYSTKGVKMSYEVESVKGCQDSDKNHNTLYRYTIHLSNETDKSVKFVTPPTATTSNMGFARCAGVLTQTSCIFHSIVYHDSATKFTRHSAGKFTTVPGQTLPVIPLESLPLIPEQTLPLLDKLG</sequence>
<dbReference type="EMBL" id="CAJRAF010000002">
    <property type="protein sequence ID" value="CAG5012983.1"/>
    <property type="molecule type" value="Genomic_DNA"/>
</dbReference>
<keyword evidence="3" id="KW-1185">Reference proteome</keyword>
<feature type="chain" id="PRO_5036767248" evidence="1">
    <location>
        <begin position="22"/>
        <end position="148"/>
    </location>
</feature>
<evidence type="ECO:0000256" key="1">
    <source>
        <dbReference type="SAM" id="SignalP"/>
    </source>
</evidence>
<evidence type="ECO:0000313" key="2">
    <source>
        <dbReference type="EMBL" id="CAG5012983.1"/>
    </source>
</evidence>